<evidence type="ECO:0000256" key="1">
    <source>
        <dbReference type="SAM" id="SignalP"/>
    </source>
</evidence>
<evidence type="ECO:0000313" key="3">
    <source>
        <dbReference type="Proteomes" id="UP000094527"/>
    </source>
</evidence>
<gene>
    <name evidence="2" type="ORF">Ocin01_19647</name>
</gene>
<dbReference type="Proteomes" id="UP000094527">
    <property type="component" value="Unassembled WGS sequence"/>
</dbReference>
<dbReference type="GO" id="GO:0004497">
    <property type="term" value="F:monooxygenase activity"/>
    <property type="evidence" value="ECO:0007669"/>
    <property type="project" value="UniProtKB-KW"/>
</dbReference>
<dbReference type="EMBL" id="LJIJ01006358">
    <property type="protein sequence ID" value="ODM87035.1"/>
    <property type="molecule type" value="Genomic_DNA"/>
</dbReference>
<feature type="non-terminal residue" evidence="2">
    <location>
        <position position="208"/>
    </location>
</feature>
<sequence length="208" mass="23007">MYSYPWPKPQHFSMHLRFFLIPCLFGGSWAACPPAEDILPCRCNEEQLRFYCSQPSNDTEPWDIKATFDKITPILDPDVIFGELLITSTKLRTVPAGAMQTIKFLSINFEYNYQLTYIHPDAFGETTNVTTVLSIISNPSLTNAGEAATTILIHHNGIKSIPDEGFGPLPNLRTFRLGSGNLVRVGSRAFSGPPQFGIAADGSCDHIP</sequence>
<feature type="chain" id="PRO_5008903391" evidence="1">
    <location>
        <begin position="31"/>
        <end position="208"/>
    </location>
</feature>
<evidence type="ECO:0000313" key="2">
    <source>
        <dbReference type="EMBL" id="ODM87035.1"/>
    </source>
</evidence>
<dbReference type="Gene3D" id="3.80.10.10">
    <property type="entry name" value="Ribonuclease Inhibitor"/>
    <property type="match status" value="1"/>
</dbReference>
<name>A0A1D2M234_ORCCI</name>
<feature type="signal peptide" evidence="1">
    <location>
        <begin position="1"/>
        <end position="30"/>
    </location>
</feature>
<proteinExistence type="predicted"/>
<keyword evidence="2" id="KW-0503">Monooxygenase</keyword>
<keyword evidence="1" id="KW-0732">Signal</keyword>
<dbReference type="SUPFAM" id="SSF52058">
    <property type="entry name" value="L domain-like"/>
    <property type="match status" value="1"/>
</dbReference>
<keyword evidence="2" id="KW-0560">Oxidoreductase</keyword>
<organism evidence="2 3">
    <name type="scientific">Orchesella cincta</name>
    <name type="common">Springtail</name>
    <name type="synonym">Podura cincta</name>
    <dbReference type="NCBI Taxonomy" id="48709"/>
    <lineage>
        <taxon>Eukaryota</taxon>
        <taxon>Metazoa</taxon>
        <taxon>Ecdysozoa</taxon>
        <taxon>Arthropoda</taxon>
        <taxon>Hexapoda</taxon>
        <taxon>Collembola</taxon>
        <taxon>Entomobryomorpha</taxon>
        <taxon>Entomobryoidea</taxon>
        <taxon>Orchesellidae</taxon>
        <taxon>Orchesellinae</taxon>
        <taxon>Orchesella</taxon>
    </lineage>
</organism>
<protein>
    <submittedName>
        <fullName evidence="2">Oplophorus-luciferin 2-monooxygenase non-catalytic subunit</fullName>
    </submittedName>
</protein>
<dbReference type="InterPro" id="IPR032675">
    <property type="entry name" value="LRR_dom_sf"/>
</dbReference>
<keyword evidence="3" id="KW-1185">Reference proteome</keyword>
<reference evidence="2 3" key="1">
    <citation type="journal article" date="2016" name="Genome Biol. Evol.">
        <title>Gene Family Evolution Reflects Adaptation to Soil Environmental Stressors in the Genome of the Collembolan Orchesella cincta.</title>
        <authorList>
            <person name="Faddeeva-Vakhrusheva A."/>
            <person name="Derks M.F."/>
            <person name="Anvar S.Y."/>
            <person name="Agamennone V."/>
            <person name="Suring W."/>
            <person name="Smit S."/>
            <person name="van Straalen N.M."/>
            <person name="Roelofs D."/>
        </authorList>
    </citation>
    <scope>NUCLEOTIDE SEQUENCE [LARGE SCALE GENOMIC DNA]</scope>
    <source>
        <tissue evidence="2">Mixed pool</tissue>
    </source>
</reference>
<dbReference type="AlphaFoldDB" id="A0A1D2M234"/>
<accession>A0A1D2M234</accession>
<comment type="caution">
    <text evidence="2">The sequence shown here is derived from an EMBL/GenBank/DDBJ whole genome shotgun (WGS) entry which is preliminary data.</text>
</comment>